<protein>
    <submittedName>
        <fullName evidence="4">DUF4328 domain-containing protein</fullName>
    </submittedName>
</protein>
<keyword evidence="2" id="KW-0812">Transmembrane</keyword>
<name>A0A934KF21_9BACT</name>
<dbReference type="EMBL" id="JAEKNN010000011">
    <property type="protein sequence ID" value="MBJ7608336.1"/>
    <property type="molecule type" value="Genomic_DNA"/>
</dbReference>
<organism evidence="4 5">
    <name type="scientific">Candidatus Amunia macphersoniae</name>
    <dbReference type="NCBI Taxonomy" id="3127014"/>
    <lineage>
        <taxon>Bacteria</taxon>
        <taxon>Bacillati</taxon>
        <taxon>Candidatus Dormiibacterota</taxon>
        <taxon>Candidatus Dormibacteria</taxon>
        <taxon>Candidatus Aeolococcales</taxon>
        <taxon>Candidatus Aeolococcaceae</taxon>
        <taxon>Candidatus Amunia</taxon>
    </lineage>
</organism>
<feature type="domain" description="DUF4328" evidence="3">
    <location>
        <begin position="91"/>
        <end position="249"/>
    </location>
</feature>
<dbReference type="AlphaFoldDB" id="A0A934KF21"/>
<evidence type="ECO:0000259" key="3">
    <source>
        <dbReference type="Pfam" id="PF14219"/>
    </source>
</evidence>
<keyword evidence="2" id="KW-0472">Membrane</keyword>
<comment type="caution">
    <text evidence="4">The sequence shown here is derived from an EMBL/GenBank/DDBJ whole genome shotgun (WGS) entry which is preliminary data.</text>
</comment>
<feature type="transmembrane region" description="Helical" evidence="2">
    <location>
        <begin position="54"/>
        <end position="73"/>
    </location>
</feature>
<reference evidence="4 5" key="1">
    <citation type="submission" date="2020-10" db="EMBL/GenBank/DDBJ databases">
        <title>Ca. Dormibacterota MAGs.</title>
        <authorList>
            <person name="Montgomery K."/>
        </authorList>
    </citation>
    <scope>NUCLEOTIDE SEQUENCE [LARGE SCALE GENOMIC DNA]</scope>
    <source>
        <strain evidence="4">Mitchell_Peninsula_5</strain>
    </source>
</reference>
<gene>
    <name evidence="4" type="ORF">JF887_02735</name>
</gene>
<evidence type="ECO:0000256" key="1">
    <source>
        <dbReference type="SAM" id="MobiDB-lite"/>
    </source>
</evidence>
<feature type="transmembrane region" description="Helical" evidence="2">
    <location>
        <begin position="106"/>
        <end position="124"/>
    </location>
</feature>
<feature type="transmembrane region" description="Helical" evidence="2">
    <location>
        <begin position="231"/>
        <end position="250"/>
    </location>
</feature>
<dbReference type="InterPro" id="IPR025565">
    <property type="entry name" value="DUF4328"/>
</dbReference>
<dbReference type="Proteomes" id="UP000614410">
    <property type="component" value="Unassembled WGS sequence"/>
</dbReference>
<feature type="compositionally biased region" description="Pro residues" evidence="1">
    <location>
        <begin position="271"/>
        <end position="281"/>
    </location>
</feature>
<feature type="region of interest" description="Disordered" evidence="1">
    <location>
        <begin position="259"/>
        <end position="281"/>
    </location>
</feature>
<accession>A0A934KF21</accession>
<evidence type="ECO:0000256" key="2">
    <source>
        <dbReference type="SAM" id="Phobius"/>
    </source>
</evidence>
<evidence type="ECO:0000313" key="5">
    <source>
        <dbReference type="Proteomes" id="UP000614410"/>
    </source>
</evidence>
<dbReference type="Pfam" id="PF14219">
    <property type="entry name" value="DUF4328"/>
    <property type="match status" value="1"/>
</dbReference>
<keyword evidence="2" id="KW-1133">Transmembrane helix</keyword>
<proteinExistence type="predicted"/>
<sequence length="281" mass="30095">MQQPPPPVLGGTPATAPVPYAGQLSVDGAWQWDGNTWVPRSAGADYRPTRTRSLVAASALGLWVLSAVLFLVAQLSRLSLANRILSGDLPTQADANASDTFVQNSFLFEVAVYILSGIVFLMWLHRIVANNRALGAKQLVYTPGWAVGWWFVPFANLVRPVQVVDEAWRAADPAVADSTRDSRRRSGSRGLIAGWWTFWILGLVTSIGAISPNNVTPSSLHDSTVVAMVSLVLRIIACLLAIVIVITLTARQQRKADSLHASGAHAQSAAAPPPPLLPPSV</sequence>
<evidence type="ECO:0000313" key="4">
    <source>
        <dbReference type="EMBL" id="MBJ7608336.1"/>
    </source>
</evidence>
<feature type="transmembrane region" description="Helical" evidence="2">
    <location>
        <begin position="190"/>
        <end position="211"/>
    </location>
</feature>
<feature type="compositionally biased region" description="Low complexity" evidence="1">
    <location>
        <begin position="259"/>
        <end position="270"/>
    </location>
</feature>